<dbReference type="AlphaFoldDB" id="A0A736R5P2"/>
<name>A0A736R5P2_SALHO</name>
<proteinExistence type="predicted"/>
<protein>
    <submittedName>
        <fullName evidence="1">Uncharacterized protein</fullName>
    </submittedName>
</protein>
<organism evidence="1">
    <name type="scientific">Salmonella enterica subsp. houtenae serovar 45:g,z51:-</name>
    <dbReference type="NCBI Taxonomy" id="1967611"/>
    <lineage>
        <taxon>Bacteria</taxon>
        <taxon>Pseudomonadati</taxon>
        <taxon>Pseudomonadota</taxon>
        <taxon>Gammaproteobacteria</taxon>
        <taxon>Enterobacterales</taxon>
        <taxon>Enterobacteriaceae</taxon>
        <taxon>Salmonella</taxon>
    </lineage>
</organism>
<reference evidence="1" key="1">
    <citation type="journal article" date="2018" name="Genome Biol.">
        <title>SKESA: strategic k-mer extension for scrupulous assemblies.</title>
        <authorList>
            <person name="Souvorov A."/>
            <person name="Agarwala R."/>
            <person name="Lipman D.J."/>
        </authorList>
    </citation>
    <scope>NUCLEOTIDE SEQUENCE</scope>
    <source>
        <strain evidence="1">2584-68</strain>
    </source>
</reference>
<gene>
    <name evidence="1" type="ORF">GNB58_003478</name>
</gene>
<evidence type="ECO:0000313" key="1">
    <source>
        <dbReference type="EMBL" id="HAE7766460.1"/>
    </source>
</evidence>
<comment type="caution">
    <text evidence="1">The sequence shown here is derived from an EMBL/GenBank/DDBJ whole genome shotgun (WGS) entry which is preliminary data.</text>
</comment>
<dbReference type="EMBL" id="DAATAH010000046">
    <property type="protein sequence ID" value="HAE7766460.1"/>
    <property type="molecule type" value="Genomic_DNA"/>
</dbReference>
<accession>A0A736R5P2</accession>
<reference evidence="1" key="2">
    <citation type="submission" date="2018-07" db="EMBL/GenBank/DDBJ databases">
        <authorList>
            <consortium name="NCBI Pathogen Detection Project"/>
        </authorList>
    </citation>
    <scope>NUCLEOTIDE SEQUENCE</scope>
    <source>
        <strain evidence="1">2584-68</strain>
    </source>
</reference>
<sequence length="57" mass="6477">MCRPHNILTLHIVSGFTGPGKTIRTDRIKKQHAERSVTIEIPVEHLFTGRERAHGYA</sequence>